<feature type="chain" id="PRO_5022958788" evidence="1">
    <location>
        <begin position="20"/>
        <end position="273"/>
    </location>
</feature>
<dbReference type="Pfam" id="PF11306">
    <property type="entry name" value="DUF3108"/>
    <property type="match status" value="1"/>
</dbReference>
<dbReference type="InterPro" id="IPR021457">
    <property type="entry name" value="DUF3108"/>
</dbReference>
<sequence length="273" mass="29701">MGSSLHLTRRLTRRFFAVAAILALSVAGSTQQPQQAAPAAPAMAAPQSGYTFASPQTLTFTVDWRVFTAGQAVFRLENVNGQMKVTATADTLGAVNMLYPVSDKYQSSFDARTGCSTSFSKQIQEGRRKVNTDLTFNYAAGKQMLSERNLIKGNTKQQEAAIPACVTDSLSAIFYAASQPIAVGQNITLLLADSMRVVPVTMKAEAKEEIKTPAGTFQTIRVQPTADAGIVKNRGNIWIWYTDDARHLPVQIRAHLPLVFGTITFHLQSVESK</sequence>
<gene>
    <name evidence="2" type="ORF">FTW19_06030</name>
</gene>
<protein>
    <submittedName>
        <fullName evidence="2">DUF3108 domain-containing protein</fullName>
    </submittedName>
</protein>
<proteinExistence type="predicted"/>
<reference evidence="2 3" key="1">
    <citation type="submission" date="2019-08" db="EMBL/GenBank/DDBJ databases">
        <title>Complete genome sequence of Terriglobus albidus strain ORNL.</title>
        <authorList>
            <person name="Podar M."/>
        </authorList>
    </citation>
    <scope>NUCLEOTIDE SEQUENCE [LARGE SCALE GENOMIC DNA]</scope>
    <source>
        <strain evidence="2 3">ORNL</strain>
    </source>
</reference>
<organism evidence="2 3">
    <name type="scientific">Terriglobus albidus</name>
    <dbReference type="NCBI Taxonomy" id="1592106"/>
    <lineage>
        <taxon>Bacteria</taxon>
        <taxon>Pseudomonadati</taxon>
        <taxon>Acidobacteriota</taxon>
        <taxon>Terriglobia</taxon>
        <taxon>Terriglobales</taxon>
        <taxon>Acidobacteriaceae</taxon>
        <taxon>Terriglobus</taxon>
    </lineage>
</organism>
<keyword evidence="3" id="KW-1185">Reference proteome</keyword>
<dbReference type="Proteomes" id="UP000321820">
    <property type="component" value="Chromosome"/>
</dbReference>
<name>A0A5B9EBE7_9BACT</name>
<dbReference type="OrthoDB" id="9806641at2"/>
<evidence type="ECO:0000313" key="3">
    <source>
        <dbReference type="Proteomes" id="UP000321820"/>
    </source>
</evidence>
<keyword evidence="1" id="KW-0732">Signal</keyword>
<dbReference type="EMBL" id="CP042806">
    <property type="protein sequence ID" value="QEE27597.1"/>
    <property type="molecule type" value="Genomic_DNA"/>
</dbReference>
<evidence type="ECO:0000256" key="1">
    <source>
        <dbReference type="SAM" id="SignalP"/>
    </source>
</evidence>
<dbReference type="KEGG" id="talb:FTW19_06030"/>
<evidence type="ECO:0000313" key="2">
    <source>
        <dbReference type="EMBL" id="QEE27597.1"/>
    </source>
</evidence>
<dbReference type="AlphaFoldDB" id="A0A5B9EBE7"/>
<dbReference type="Gene3D" id="2.40.360.20">
    <property type="match status" value="1"/>
</dbReference>
<accession>A0A5B9EBE7</accession>
<feature type="signal peptide" evidence="1">
    <location>
        <begin position="1"/>
        <end position="19"/>
    </location>
</feature>